<reference evidence="2 3" key="1">
    <citation type="submission" date="2023-12" db="EMBL/GenBank/DDBJ databases">
        <title>Genomic sequences of Capnocytophaga and Parvimonas strains.</title>
        <authorList>
            <person name="Watt R.M."/>
            <person name="Wang M."/>
            <person name="Yang T."/>
            <person name="Tong W.M."/>
        </authorList>
    </citation>
    <scope>NUCLEOTIDE SEQUENCE [LARGE SCALE GENOMIC DNA]</scope>
    <source>
        <strain evidence="2 3">CCUG 13156</strain>
    </source>
</reference>
<keyword evidence="1" id="KW-0812">Transmembrane</keyword>
<evidence type="ECO:0000256" key="1">
    <source>
        <dbReference type="SAM" id="Phobius"/>
    </source>
</evidence>
<proteinExistence type="predicted"/>
<evidence type="ECO:0000313" key="3">
    <source>
        <dbReference type="Proteomes" id="UP001324270"/>
    </source>
</evidence>
<dbReference type="RefSeq" id="WP_323979570.1">
    <property type="nucleotide sequence ID" value="NZ_JAYKBV010000010.1"/>
</dbReference>
<feature type="transmembrane region" description="Helical" evidence="1">
    <location>
        <begin position="50"/>
        <end position="69"/>
    </location>
</feature>
<keyword evidence="1" id="KW-1133">Transmembrane helix</keyword>
<sequence length="74" mass="8581">MIDPQYIGYFASACIVLSFLMKNIQHIRLINLVGCLCFVIYGLMNTPQLWPVIIPNALICMVQVYYLWIKKEAQ</sequence>
<dbReference type="Gene3D" id="1.20.1280.290">
    <property type="match status" value="1"/>
</dbReference>
<feature type="transmembrane region" description="Helical" evidence="1">
    <location>
        <begin position="28"/>
        <end position="44"/>
    </location>
</feature>
<dbReference type="Proteomes" id="UP001324270">
    <property type="component" value="Unassembled WGS sequence"/>
</dbReference>
<organism evidence="2 3">
    <name type="scientific">Capnocytophaga gingivalis</name>
    <dbReference type="NCBI Taxonomy" id="1017"/>
    <lineage>
        <taxon>Bacteria</taxon>
        <taxon>Pseudomonadati</taxon>
        <taxon>Bacteroidota</taxon>
        <taxon>Flavobacteriia</taxon>
        <taxon>Flavobacteriales</taxon>
        <taxon>Flavobacteriaceae</taxon>
        <taxon>Capnocytophaga</taxon>
    </lineage>
</organism>
<name>A0ABU5Y9P2_9FLAO</name>
<comment type="caution">
    <text evidence="2">The sequence shown here is derived from an EMBL/GenBank/DDBJ whole genome shotgun (WGS) entry which is preliminary data.</text>
</comment>
<keyword evidence="1" id="KW-0472">Membrane</keyword>
<accession>A0ABU5Y9P2</accession>
<evidence type="ECO:0000313" key="2">
    <source>
        <dbReference type="EMBL" id="MEB3040654.1"/>
    </source>
</evidence>
<dbReference type="EMBL" id="JAYKBV010000010">
    <property type="protein sequence ID" value="MEB3040654.1"/>
    <property type="molecule type" value="Genomic_DNA"/>
</dbReference>
<feature type="transmembrane region" description="Helical" evidence="1">
    <location>
        <begin position="6"/>
        <end position="21"/>
    </location>
</feature>
<gene>
    <name evidence="2" type="ORF">VJJ49_08100</name>
</gene>
<keyword evidence="3" id="KW-1185">Reference proteome</keyword>
<protein>
    <submittedName>
        <fullName evidence="2">Uroporphyrinogen decarboxylase</fullName>
    </submittedName>
</protein>